<name>A0A484K3D5_9ASTE</name>
<dbReference type="EMBL" id="OOIL02000002">
    <property type="protein sequence ID" value="VFQ58995.1"/>
    <property type="molecule type" value="Genomic_DNA"/>
</dbReference>
<sequence>MRHRKAQFLIYKSMNKVDSLTHQRRRRRSSQPPPPPSIWLIKLRGFSCCRVKIKIGNRLIMRLRNTISAAGYKQVFLHLKTLRRLLRGRVGGGEGEATTYSSSEINK</sequence>
<evidence type="ECO:0000256" key="1">
    <source>
        <dbReference type="SAM" id="MobiDB-lite"/>
    </source>
</evidence>
<accession>A0A484K3D5</accession>
<dbReference type="OrthoDB" id="1909082at2759"/>
<dbReference type="AlphaFoldDB" id="A0A484K3D5"/>
<keyword evidence="3" id="KW-1185">Reference proteome</keyword>
<reference evidence="2 3" key="1">
    <citation type="submission" date="2018-04" db="EMBL/GenBank/DDBJ databases">
        <authorList>
            <person name="Vogel A."/>
        </authorList>
    </citation>
    <scope>NUCLEOTIDE SEQUENCE [LARGE SCALE GENOMIC DNA]</scope>
</reference>
<dbReference type="PANTHER" id="PTHR35687">
    <property type="entry name" value="OS07G0516700 PROTEIN"/>
    <property type="match status" value="1"/>
</dbReference>
<organism evidence="2 3">
    <name type="scientific">Cuscuta campestris</name>
    <dbReference type="NCBI Taxonomy" id="132261"/>
    <lineage>
        <taxon>Eukaryota</taxon>
        <taxon>Viridiplantae</taxon>
        <taxon>Streptophyta</taxon>
        <taxon>Embryophyta</taxon>
        <taxon>Tracheophyta</taxon>
        <taxon>Spermatophyta</taxon>
        <taxon>Magnoliopsida</taxon>
        <taxon>eudicotyledons</taxon>
        <taxon>Gunneridae</taxon>
        <taxon>Pentapetalae</taxon>
        <taxon>asterids</taxon>
        <taxon>lamiids</taxon>
        <taxon>Solanales</taxon>
        <taxon>Convolvulaceae</taxon>
        <taxon>Cuscuteae</taxon>
        <taxon>Cuscuta</taxon>
        <taxon>Cuscuta subgen. Grammica</taxon>
        <taxon>Cuscuta sect. Cleistogrammica</taxon>
    </lineage>
</organism>
<protein>
    <submittedName>
        <fullName evidence="2">Uncharacterized protein</fullName>
    </submittedName>
</protein>
<gene>
    <name evidence="2" type="ORF">CCAM_LOCUS771</name>
</gene>
<evidence type="ECO:0000313" key="2">
    <source>
        <dbReference type="EMBL" id="VFQ58995.1"/>
    </source>
</evidence>
<evidence type="ECO:0000313" key="3">
    <source>
        <dbReference type="Proteomes" id="UP000595140"/>
    </source>
</evidence>
<feature type="region of interest" description="Disordered" evidence="1">
    <location>
        <begin position="17"/>
        <end position="36"/>
    </location>
</feature>
<dbReference type="PANTHER" id="PTHR35687:SF1">
    <property type="entry name" value="OS07G0516700 PROTEIN"/>
    <property type="match status" value="1"/>
</dbReference>
<dbReference type="Proteomes" id="UP000595140">
    <property type="component" value="Unassembled WGS sequence"/>
</dbReference>
<proteinExistence type="predicted"/>